<dbReference type="AlphaFoldDB" id="A0A2P2NQL3"/>
<reference evidence="1" key="1">
    <citation type="submission" date="2018-02" db="EMBL/GenBank/DDBJ databases">
        <title>Rhizophora mucronata_Transcriptome.</title>
        <authorList>
            <person name="Meera S.P."/>
            <person name="Sreeshan A."/>
            <person name="Augustine A."/>
        </authorList>
    </citation>
    <scope>NUCLEOTIDE SEQUENCE</scope>
    <source>
        <tissue evidence="1">Leaf</tissue>
    </source>
</reference>
<protein>
    <submittedName>
        <fullName evidence="1">Uncharacterized protein</fullName>
    </submittedName>
</protein>
<accession>A0A2P2NQL3</accession>
<evidence type="ECO:0000313" key="1">
    <source>
        <dbReference type="EMBL" id="MBX44779.1"/>
    </source>
</evidence>
<proteinExistence type="predicted"/>
<sequence>MTRQVLCSNQAKPVRYVR</sequence>
<dbReference type="EMBL" id="GGEC01064295">
    <property type="protein sequence ID" value="MBX44779.1"/>
    <property type="molecule type" value="Transcribed_RNA"/>
</dbReference>
<organism evidence="1">
    <name type="scientific">Rhizophora mucronata</name>
    <name type="common">Asiatic mangrove</name>
    <dbReference type="NCBI Taxonomy" id="61149"/>
    <lineage>
        <taxon>Eukaryota</taxon>
        <taxon>Viridiplantae</taxon>
        <taxon>Streptophyta</taxon>
        <taxon>Embryophyta</taxon>
        <taxon>Tracheophyta</taxon>
        <taxon>Spermatophyta</taxon>
        <taxon>Magnoliopsida</taxon>
        <taxon>eudicotyledons</taxon>
        <taxon>Gunneridae</taxon>
        <taxon>Pentapetalae</taxon>
        <taxon>rosids</taxon>
        <taxon>fabids</taxon>
        <taxon>Malpighiales</taxon>
        <taxon>Rhizophoraceae</taxon>
        <taxon>Rhizophora</taxon>
    </lineage>
</organism>
<name>A0A2P2NQL3_RHIMU</name>